<dbReference type="Proteomes" id="UP001501161">
    <property type="component" value="Unassembled WGS sequence"/>
</dbReference>
<dbReference type="InterPro" id="IPR023393">
    <property type="entry name" value="START-like_dom_sf"/>
</dbReference>
<keyword evidence="4" id="KW-1185">Reference proteome</keyword>
<dbReference type="CDD" id="cd07823">
    <property type="entry name" value="SRPBCC_5"/>
    <property type="match status" value="1"/>
</dbReference>
<gene>
    <name evidence="3" type="ORF">GCM10009726_21700</name>
</gene>
<protein>
    <recommendedName>
        <fullName evidence="5">Carbon monoxide dehydrogenase subunit G</fullName>
    </recommendedName>
</protein>
<evidence type="ECO:0000256" key="1">
    <source>
        <dbReference type="SAM" id="MobiDB-lite"/>
    </source>
</evidence>
<dbReference type="InterPro" id="IPR010419">
    <property type="entry name" value="CO_DH_gsu"/>
</dbReference>
<name>A0ABN2XB95_9ACTN</name>
<evidence type="ECO:0000256" key="2">
    <source>
        <dbReference type="SAM" id="Phobius"/>
    </source>
</evidence>
<dbReference type="PANTHER" id="PTHR38588:SF1">
    <property type="entry name" value="BLL0334 PROTEIN"/>
    <property type="match status" value="1"/>
</dbReference>
<dbReference type="Pfam" id="PF06240">
    <property type="entry name" value="COXG"/>
    <property type="match status" value="1"/>
</dbReference>
<dbReference type="SUPFAM" id="SSF55961">
    <property type="entry name" value="Bet v1-like"/>
    <property type="match status" value="1"/>
</dbReference>
<dbReference type="PANTHER" id="PTHR38588">
    <property type="entry name" value="BLL0334 PROTEIN"/>
    <property type="match status" value="1"/>
</dbReference>
<dbReference type="Gene3D" id="3.30.530.20">
    <property type="match status" value="1"/>
</dbReference>
<feature type="region of interest" description="Disordered" evidence="1">
    <location>
        <begin position="165"/>
        <end position="200"/>
    </location>
</feature>
<keyword evidence="2" id="KW-1133">Transmembrane helix</keyword>
<keyword evidence="2" id="KW-0472">Membrane</keyword>
<keyword evidence="2" id="KW-0812">Transmembrane</keyword>
<evidence type="ECO:0000313" key="3">
    <source>
        <dbReference type="EMBL" id="GAA2107849.1"/>
    </source>
</evidence>
<accession>A0ABN2XB95</accession>
<proteinExistence type="predicted"/>
<organism evidence="3 4">
    <name type="scientific">Nocardioides furvisabuli</name>
    <dbReference type="NCBI Taxonomy" id="375542"/>
    <lineage>
        <taxon>Bacteria</taxon>
        <taxon>Bacillati</taxon>
        <taxon>Actinomycetota</taxon>
        <taxon>Actinomycetes</taxon>
        <taxon>Propionibacteriales</taxon>
        <taxon>Nocardioidaceae</taxon>
        <taxon>Nocardioides</taxon>
    </lineage>
</organism>
<comment type="caution">
    <text evidence="3">The sequence shown here is derived from an EMBL/GenBank/DDBJ whole genome shotgun (WGS) entry which is preliminary data.</text>
</comment>
<feature type="compositionally biased region" description="Low complexity" evidence="1">
    <location>
        <begin position="165"/>
        <end position="191"/>
    </location>
</feature>
<dbReference type="EMBL" id="BAAAMQ010000010">
    <property type="protein sequence ID" value="GAA2107849.1"/>
    <property type="molecule type" value="Genomic_DNA"/>
</dbReference>
<dbReference type="RefSeq" id="WP_231248481.1">
    <property type="nucleotide sequence ID" value="NZ_BAAAMQ010000010.1"/>
</dbReference>
<evidence type="ECO:0000313" key="4">
    <source>
        <dbReference type="Proteomes" id="UP001501161"/>
    </source>
</evidence>
<reference evidence="3 4" key="1">
    <citation type="journal article" date="2019" name="Int. J. Syst. Evol. Microbiol.">
        <title>The Global Catalogue of Microorganisms (GCM) 10K type strain sequencing project: providing services to taxonomists for standard genome sequencing and annotation.</title>
        <authorList>
            <consortium name="The Broad Institute Genomics Platform"/>
            <consortium name="The Broad Institute Genome Sequencing Center for Infectious Disease"/>
            <person name="Wu L."/>
            <person name="Ma J."/>
        </authorList>
    </citation>
    <scope>NUCLEOTIDE SEQUENCE [LARGE SCALE GENOMIC DNA]</scope>
    <source>
        <strain evidence="3 4">JCM 13813</strain>
    </source>
</reference>
<sequence>MQLLNEFEVALPPKKTWTLLTDLEKVAPCLPGASITSVDGDDYHGRAKIKVGPITAEYKGVAQFKELDESAHTAVLLARGKDARGQGDATANVRATLHPKGGGTRVVVETELALTGKVAQFGRGVLADVSGALMTMFAQRLQEMVAAEGGSDSIASSDTVALAGAQAPSETAATPAPTASTQSTQTSTQTSGVAGSRGSERDDEVLDVLALAGGMSWAKALPTGGALVSVVAALISVFAAGYASARARSANR</sequence>
<evidence type="ECO:0008006" key="5">
    <source>
        <dbReference type="Google" id="ProtNLM"/>
    </source>
</evidence>
<feature type="transmembrane region" description="Helical" evidence="2">
    <location>
        <begin position="225"/>
        <end position="245"/>
    </location>
</feature>